<organism evidence="2 3">
    <name type="scientific">Kalanchoe fedtschenkoi</name>
    <name type="common">Lavender scallops</name>
    <name type="synonym">South American air plant</name>
    <dbReference type="NCBI Taxonomy" id="63787"/>
    <lineage>
        <taxon>Eukaryota</taxon>
        <taxon>Viridiplantae</taxon>
        <taxon>Streptophyta</taxon>
        <taxon>Embryophyta</taxon>
        <taxon>Tracheophyta</taxon>
        <taxon>Spermatophyta</taxon>
        <taxon>Magnoliopsida</taxon>
        <taxon>eudicotyledons</taxon>
        <taxon>Gunneridae</taxon>
        <taxon>Pentapetalae</taxon>
        <taxon>Saxifragales</taxon>
        <taxon>Crassulaceae</taxon>
        <taxon>Kalanchoe</taxon>
    </lineage>
</organism>
<name>A0A7N0UB02_KALFE</name>
<proteinExistence type="predicted"/>
<keyword evidence="3" id="KW-1185">Reference proteome</keyword>
<dbReference type="PANTHER" id="PTHR35110:SF1">
    <property type="entry name" value="EXPRESSED PROTEIN"/>
    <property type="match status" value="1"/>
</dbReference>
<dbReference type="OMA" id="NLQTEKP"/>
<feature type="compositionally biased region" description="Basic and acidic residues" evidence="1">
    <location>
        <begin position="120"/>
        <end position="131"/>
    </location>
</feature>
<dbReference type="EnsemblPlants" id="Kaladp0058s0551.1.v1.1">
    <property type="protein sequence ID" value="Kaladp0058s0551.1.v1.1"/>
    <property type="gene ID" value="Kaladp0058s0551.v1.1"/>
</dbReference>
<dbReference type="PANTHER" id="PTHR35110">
    <property type="entry name" value="EXPRESSED PROTEIN"/>
    <property type="match status" value="1"/>
</dbReference>
<feature type="compositionally biased region" description="Basic residues" evidence="1">
    <location>
        <begin position="132"/>
        <end position="150"/>
    </location>
</feature>
<dbReference type="Proteomes" id="UP000594263">
    <property type="component" value="Unplaced"/>
</dbReference>
<dbReference type="Gramene" id="Kaladp0058s0551.1.v1.1">
    <property type="protein sequence ID" value="Kaladp0058s0551.1.v1.1"/>
    <property type="gene ID" value="Kaladp0058s0551.v1.1"/>
</dbReference>
<evidence type="ECO:0000313" key="2">
    <source>
        <dbReference type="EnsemblPlants" id="Kaladp0058s0551.1.v1.1"/>
    </source>
</evidence>
<reference evidence="2" key="1">
    <citation type="submission" date="2021-01" db="UniProtKB">
        <authorList>
            <consortium name="EnsemblPlants"/>
        </authorList>
    </citation>
    <scope>IDENTIFICATION</scope>
</reference>
<evidence type="ECO:0000256" key="1">
    <source>
        <dbReference type="SAM" id="MobiDB-lite"/>
    </source>
</evidence>
<dbReference type="AlphaFoldDB" id="A0A7N0UB02"/>
<sequence>MWFTGGGGSGGGGRNLATLVRYFSRQRAVNVRKINPRLPPQEASAVAQNLYHVIKERGPLTVSGTWTQAQDASVDGLNSKTHLKLLLKWMQGRKMLKQFCLHAGSNKKFLLCTLPEDPHVTKMRESDDHPLTPKRSKAKKKITKRSKSKK</sequence>
<evidence type="ECO:0000313" key="3">
    <source>
        <dbReference type="Proteomes" id="UP000594263"/>
    </source>
</evidence>
<feature type="region of interest" description="Disordered" evidence="1">
    <location>
        <begin position="120"/>
        <end position="150"/>
    </location>
</feature>
<protein>
    <submittedName>
        <fullName evidence="2">Uncharacterized protein</fullName>
    </submittedName>
</protein>
<accession>A0A7N0UB02</accession>